<dbReference type="InterPro" id="IPR001387">
    <property type="entry name" value="Cro/C1-type_HTH"/>
</dbReference>
<evidence type="ECO:0000313" key="3">
    <source>
        <dbReference type="Proteomes" id="UP001464555"/>
    </source>
</evidence>
<dbReference type="PROSITE" id="PS50943">
    <property type="entry name" value="HTH_CROC1"/>
    <property type="match status" value="1"/>
</dbReference>
<proteinExistence type="predicted"/>
<accession>A0ABU9HVN5</accession>
<evidence type="ECO:0000313" key="2">
    <source>
        <dbReference type="EMBL" id="MEL1243849.1"/>
    </source>
</evidence>
<feature type="domain" description="HTH cro/C1-type" evidence="1">
    <location>
        <begin position="45"/>
        <end position="74"/>
    </location>
</feature>
<dbReference type="Pfam" id="PF01381">
    <property type="entry name" value="HTH_3"/>
    <property type="match status" value="1"/>
</dbReference>
<protein>
    <submittedName>
        <fullName evidence="2">Helix-turn-helix domain-containing protein</fullName>
    </submittedName>
</protein>
<reference evidence="2 3" key="1">
    <citation type="submission" date="2024-04" db="EMBL/GenBank/DDBJ databases">
        <title>Flavobacterium sp. DGU11 16S ribosomal RNA gene Genome sequencing and assembly.</title>
        <authorList>
            <person name="Park S."/>
        </authorList>
    </citation>
    <scope>NUCLEOTIDE SEQUENCE [LARGE SCALE GENOMIC DNA]</scope>
    <source>
        <strain evidence="2 3">DGU11</strain>
    </source>
</reference>
<sequence>MEQIKNNELLLAMRAVLQGLRAEAALVQGSVITDILELKGVTINLARIETGKGNISPSTLFLLCEYYKISLSDFFKRVEKENPKLKIR</sequence>
<organism evidence="2 3">
    <name type="scientific">Flavobacterium arundinis</name>
    <dbReference type="NCBI Taxonomy" id="3139143"/>
    <lineage>
        <taxon>Bacteria</taxon>
        <taxon>Pseudomonadati</taxon>
        <taxon>Bacteroidota</taxon>
        <taxon>Flavobacteriia</taxon>
        <taxon>Flavobacteriales</taxon>
        <taxon>Flavobacteriaceae</taxon>
        <taxon>Flavobacterium</taxon>
    </lineage>
</organism>
<dbReference type="RefSeq" id="WP_341696167.1">
    <property type="nucleotide sequence ID" value="NZ_JBBYHR010000003.1"/>
</dbReference>
<dbReference type="EMBL" id="JBBYHR010000003">
    <property type="protein sequence ID" value="MEL1243849.1"/>
    <property type="molecule type" value="Genomic_DNA"/>
</dbReference>
<dbReference type="InterPro" id="IPR010982">
    <property type="entry name" value="Lambda_DNA-bd_dom_sf"/>
</dbReference>
<comment type="caution">
    <text evidence="2">The sequence shown here is derived from an EMBL/GenBank/DDBJ whole genome shotgun (WGS) entry which is preliminary data.</text>
</comment>
<keyword evidence="3" id="KW-1185">Reference proteome</keyword>
<name>A0ABU9HVN5_9FLAO</name>
<dbReference type="Gene3D" id="1.10.260.40">
    <property type="entry name" value="lambda repressor-like DNA-binding domains"/>
    <property type="match status" value="1"/>
</dbReference>
<dbReference type="Proteomes" id="UP001464555">
    <property type="component" value="Unassembled WGS sequence"/>
</dbReference>
<dbReference type="SUPFAM" id="SSF47413">
    <property type="entry name" value="lambda repressor-like DNA-binding domains"/>
    <property type="match status" value="1"/>
</dbReference>
<gene>
    <name evidence="2" type="ORF">AAEO56_06205</name>
</gene>
<evidence type="ECO:0000259" key="1">
    <source>
        <dbReference type="PROSITE" id="PS50943"/>
    </source>
</evidence>